<protein>
    <recommendedName>
        <fullName evidence="6">DUF974-domain-containing protein</fullName>
    </recommendedName>
</protein>
<dbReference type="EMBL" id="SFCI01000776">
    <property type="protein sequence ID" value="TFY77987.1"/>
    <property type="molecule type" value="Genomic_DNA"/>
</dbReference>
<evidence type="ECO:0000313" key="4">
    <source>
        <dbReference type="EMBL" id="TFY77987.1"/>
    </source>
</evidence>
<feature type="region of interest" description="Disordered" evidence="1">
    <location>
        <begin position="432"/>
        <end position="452"/>
    </location>
</feature>
<feature type="compositionally biased region" description="Low complexity" evidence="1">
    <location>
        <begin position="437"/>
        <end position="451"/>
    </location>
</feature>
<dbReference type="PANTHER" id="PTHR13134">
    <property type="entry name" value="TRAFFICKING PROTEIN PARTICLE COMPLEX SUBUNIT 13"/>
    <property type="match status" value="1"/>
</dbReference>
<sequence>MRVSRPTLASAWEPFYSSSPSFSAHSTASLLSLQGSTPLAGHPKTLRDLSNVSELLTLASSFGAIQLGETFSGALAVNNETTVPVDGVTLRVEMQTATTKVLLCELGGATQRLTTGDTIESVVHHEIKELGQHVLACTVSYLLPPGVAPPPQDAATGGDSNVQTFRKFYKFAVTNPLSVKTKVHTPRSPSALLSRLERDKVFLEVHLQNLTQDPVYFEQIVLDPAQGWQVEDWKAPGSVFGADVTALMHPQDTRQYIFILGRDTPSPPNTPGSMVPLGRLNLTWRSSMGEPGRLLTSMLYRRVPPLPAIQAPLPRQPASALPLHLQRSNTVAPTPGYQAPTSPSSPAPYRPGSPFRARQSTTIPRPQSPAPSVAAPVVPNPDALDVDLVVHDAPKSAELYKPFTIPITVSISAPVPPTPSRERVLSVAVQHMPPHSPTSASAPPNPARTRPFSIDTSLSPIPSTLDNTTLVGSPSQQTFTLLD</sequence>
<dbReference type="Proteomes" id="UP000298061">
    <property type="component" value="Unassembled WGS sequence"/>
</dbReference>
<evidence type="ECO:0000259" key="3">
    <source>
        <dbReference type="Pfam" id="PF23647"/>
    </source>
</evidence>
<comment type="caution">
    <text evidence="4">The sequence shown here is derived from an EMBL/GenBank/DDBJ whole genome shotgun (WGS) entry which is preliminary data.</text>
</comment>
<organism evidence="4 5">
    <name type="scientific">Hericium alpestre</name>
    <dbReference type="NCBI Taxonomy" id="135208"/>
    <lineage>
        <taxon>Eukaryota</taxon>
        <taxon>Fungi</taxon>
        <taxon>Dikarya</taxon>
        <taxon>Basidiomycota</taxon>
        <taxon>Agaricomycotina</taxon>
        <taxon>Agaricomycetes</taxon>
        <taxon>Russulales</taxon>
        <taxon>Hericiaceae</taxon>
        <taxon>Hericium</taxon>
    </lineage>
</organism>
<dbReference type="PANTHER" id="PTHR13134:SF3">
    <property type="entry name" value="TRAFFICKING PROTEIN PARTICLE COMPLEX SUBUNIT 13"/>
    <property type="match status" value="1"/>
</dbReference>
<evidence type="ECO:0000259" key="2">
    <source>
        <dbReference type="Pfam" id="PF06159"/>
    </source>
</evidence>
<evidence type="ECO:0000313" key="5">
    <source>
        <dbReference type="Proteomes" id="UP000298061"/>
    </source>
</evidence>
<dbReference type="OrthoDB" id="10250284at2759"/>
<dbReference type="STRING" id="135208.A0A4Y9ZVB1"/>
<feature type="domain" description="Trafficking protein particle complex subunit 13 middle" evidence="3">
    <location>
        <begin position="177"/>
        <end position="304"/>
    </location>
</feature>
<feature type="domain" description="Trafficking protein particle complex subunit 13 N-terminal" evidence="2">
    <location>
        <begin position="1"/>
        <end position="173"/>
    </location>
</feature>
<proteinExistence type="predicted"/>
<evidence type="ECO:0008006" key="6">
    <source>
        <dbReference type="Google" id="ProtNLM"/>
    </source>
</evidence>
<keyword evidence="5" id="KW-1185">Reference proteome</keyword>
<dbReference type="AlphaFoldDB" id="A0A4Y9ZVB1"/>
<dbReference type="GO" id="GO:1990072">
    <property type="term" value="C:TRAPPIII protein complex"/>
    <property type="evidence" value="ECO:0007669"/>
    <property type="project" value="TreeGrafter"/>
</dbReference>
<dbReference type="Pfam" id="PF23647">
    <property type="entry name" value="TRAPPC13_M"/>
    <property type="match status" value="1"/>
</dbReference>
<feature type="region of interest" description="Disordered" evidence="1">
    <location>
        <begin position="330"/>
        <end position="376"/>
    </location>
</feature>
<accession>A0A4Y9ZVB1</accession>
<reference evidence="4 5" key="1">
    <citation type="submission" date="2019-02" db="EMBL/GenBank/DDBJ databases">
        <title>Genome sequencing of the rare red list fungi Hericium alpestre (H. flagellum).</title>
        <authorList>
            <person name="Buettner E."/>
            <person name="Kellner H."/>
        </authorList>
    </citation>
    <scope>NUCLEOTIDE SEQUENCE [LARGE SCALE GENOMIC DNA]</scope>
    <source>
        <strain evidence="4 5">DSM 108284</strain>
    </source>
</reference>
<feature type="non-terminal residue" evidence="4">
    <location>
        <position position="483"/>
    </location>
</feature>
<name>A0A4Y9ZVB1_9AGAM</name>
<dbReference type="InterPro" id="IPR010378">
    <property type="entry name" value="TRAPPC13"/>
</dbReference>
<dbReference type="InterPro" id="IPR055427">
    <property type="entry name" value="TRAPPC13_N"/>
</dbReference>
<evidence type="ECO:0000256" key="1">
    <source>
        <dbReference type="SAM" id="MobiDB-lite"/>
    </source>
</evidence>
<gene>
    <name evidence="4" type="ORF">EWM64_g6025</name>
</gene>
<dbReference type="Pfam" id="PF06159">
    <property type="entry name" value="TRAPPC13_N"/>
    <property type="match status" value="1"/>
</dbReference>
<dbReference type="InterPro" id="IPR055429">
    <property type="entry name" value="TRAPPC13_M"/>
</dbReference>